<dbReference type="GO" id="GO:0009705">
    <property type="term" value="C:plant-type vacuole membrane"/>
    <property type="evidence" value="ECO:0007669"/>
    <property type="project" value="TreeGrafter"/>
</dbReference>
<name>A0AAW2CSW2_9ROSI</name>
<dbReference type="PRINTS" id="PR01333">
    <property type="entry name" value="2POREKCHANEL"/>
</dbReference>
<feature type="compositionally biased region" description="Polar residues" evidence="14">
    <location>
        <begin position="644"/>
        <end position="661"/>
    </location>
</feature>
<dbReference type="Proteomes" id="UP001459277">
    <property type="component" value="Unassembled WGS sequence"/>
</dbReference>
<feature type="domain" description="Potassium channel" evidence="16">
    <location>
        <begin position="676"/>
        <end position="756"/>
    </location>
</feature>
<evidence type="ECO:0000256" key="5">
    <source>
        <dbReference type="ARBA" id="ARBA00022614"/>
    </source>
</evidence>
<dbReference type="InterPro" id="IPR032675">
    <property type="entry name" value="LRR_dom_sf"/>
</dbReference>
<evidence type="ECO:0000256" key="10">
    <source>
        <dbReference type="ARBA" id="ARBA00023065"/>
    </source>
</evidence>
<dbReference type="Gene3D" id="3.80.10.10">
    <property type="entry name" value="Ribonuclease Inhibitor"/>
    <property type="match status" value="2"/>
</dbReference>
<feature type="domain" description="Potassium channel" evidence="16">
    <location>
        <begin position="375"/>
        <end position="455"/>
    </location>
</feature>
<sequence length="1256" mass="138308">MIGLAHLSLGDNIFNPLPFPKEVLKLTNLTWLYLCSCSIQGTIPAEIGNLKELIYLELSDNNMTGKIPIEIGNLVNLRELELYNNSFTGKLPVGLRNLTKLEVFDASLNYLEGDLSELRTCDTGALPQELGSLAKCYAIDMSENFFIGPILPNMCKQGTMRYLLMLQNNLTGEIPASFANCSTLLRFRVSNNSLSGSVPAGIWGLPYVNIIYIALNRIKGPITSDIKNAEFLTQLLAANNRLSGELPTEISEASSLSTINLNDNQLSGKKKANAGEKNACQTNSKPKSLTPSEQVLFWRNIFMASNDARGKGPLQEGLVNRTPQASMTDAPKRSYRHCRSDPLTDSVFRGTSNVEPSPSTSDFWESHHTLMLIAIVLAIYLVLGTVCFYLLEPQMMGHKTNGLVDAVYFCIVTMATVGYGDIVPNTVLSKIFVCFFAFTGMALVVLGLSKAADSFVKKQGDMLVNALHTDQNARADNNKYEKHYKRVKCKCLLVFIFILMLMIAGTTILATVEKLDLIDAFYCVCVTITTLGYGDKSFKTKGGRIFAVFWILASTISLAQFLAYITELFAQKAQSKLVERVLSRKLTHVDLEQADLDKNKSVESLNIFMASDDAKEKGPLQASLVNPTPQTSMTDATTHRSDPVTDSVSRGTSNTDPSPSTFHFRKPHRTLMLVAIVFAIYLVLGTVCFYLLEPQMTGHKTNGLVDALYFCIVTMATVGYGDIVPKTVLSKIFVCFFAFTGMALVALGLSKAADSFMKKQGDMLVNAVHTDQNARAADIKKYEKLCKGVECKCLLAFIFILMLMIAGTTVLATVEKLDLIDAFYCVCVTITTLGYGDKSFKTEGGRIFAVFWILASTISLAQFLAYMTELFAQKAQRKLVKQVLSRKLTRVDLEEADLDKNKSIESLNIFMASSDAKGKGPLQASLVNPTPQTSMTYAPTPRSDPLTGSVSSGASNNDPSPCSTSNSRKSHQTLKLVALVLAVYLGLGIVCFYLLEPQMTGHKTNEIIDAVYFCIVTMATVGYGDIVPNSVLSKLIVCVFAFSGMALVALGLTKAVDCFMKKQADLLINALRMDQNASEARYEKNYKGVKYKCLVVIIIILMLMIAGTAVLATVEKLDLIDAFYCVSVTITTLGYGDKSFKTERGRIFAVFWILTSTIFVAQFLGYITELHVQRGQRELVKQVLSQKITNKDLEAADLDKDKSVELAEFIVDRLKKMEKISEDDIADITEEFGKRDVNKSNTLTESDLPQSTQAEK</sequence>
<feature type="transmembrane region" description="Helical" evidence="15">
    <location>
        <begin position="517"/>
        <end position="533"/>
    </location>
</feature>
<dbReference type="GO" id="GO:0051707">
    <property type="term" value="P:response to other organism"/>
    <property type="evidence" value="ECO:0007669"/>
    <property type="project" value="UniProtKB-ARBA"/>
</dbReference>
<feature type="transmembrane region" description="Helical" evidence="15">
    <location>
        <begin position="976"/>
        <end position="995"/>
    </location>
</feature>
<evidence type="ECO:0000313" key="18">
    <source>
        <dbReference type="Proteomes" id="UP001459277"/>
    </source>
</evidence>
<proteinExistence type="inferred from homology"/>
<comment type="caution">
    <text evidence="17">The sequence shown here is derived from an EMBL/GenBank/DDBJ whole genome shotgun (WGS) entry which is preliminary data.</text>
</comment>
<feature type="transmembrane region" description="Helical" evidence="15">
    <location>
        <begin position="704"/>
        <end position="723"/>
    </location>
</feature>
<dbReference type="GO" id="GO:0015271">
    <property type="term" value="F:outward rectifier potassium channel activity"/>
    <property type="evidence" value="ECO:0007669"/>
    <property type="project" value="TreeGrafter"/>
</dbReference>
<feature type="transmembrane region" description="Helical" evidence="15">
    <location>
        <begin position="819"/>
        <end position="835"/>
    </location>
</feature>
<dbReference type="InterPro" id="IPR013099">
    <property type="entry name" value="K_chnl_dom"/>
</dbReference>
<feature type="transmembrane region" description="Helical" evidence="15">
    <location>
        <begin position="1032"/>
        <end position="1052"/>
    </location>
</feature>
<evidence type="ECO:0000259" key="16">
    <source>
        <dbReference type="Pfam" id="PF07885"/>
    </source>
</evidence>
<evidence type="ECO:0000256" key="14">
    <source>
        <dbReference type="SAM" id="MobiDB-lite"/>
    </source>
</evidence>
<keyword evidence="10" id="KW-0406">Ion transport</keyword>
<feature type="transmembrane region" description="Helical" evidence="15">
    <location>
        <begin position="793"/>
        <end position="813"/>
    </location>
</feature>
<feature type="transmembrane region" description="Helical" evidence="15">
    <location>
        <begin position="428"/>
        <end position="448"/>
    </location>
</feature>
<feature type="transmembrane region" description="Helical" evidence="15">
    <location>
        <begin position="847"/>
        <end position="867"/>
    </location>
</feature>
<evidence type="ECO:0000256" key="15">
    <source>
        <dbReference type="SAM" id="Phobius"/>
    </source>
</evidence>
<evidence type="ECO:0000256" key="11">
    <source>
        <dbReference type="ARBA" id="ARBA00023136"/>
    </source>
</evidence>
<dbReference type="EMBL" id="JAZDWU010000005">
    <property type="protein sequence ID" value="KAL0000572.1"/>
    <property type="molecule type" value="Genomic_DNA"/>
</dbReference>
<feature type="domain" description="Potassium channel" evidence="16">
    <location>
        <begin position="497"/>
        <end position="569"/>
    </location>
</feature>
<feature type="domain" description="Potassium channel" evidence="16">
    <location>
        <begin position="1098"/>
        <end position="1170"/>
    </location>
</feature>
<dbReference type="Pfam" id="PF07885">
    <property type="entry name" value="Ion_trans_2"/>
    <property type="match status" value="6"/>
</dbReference>
<evidence type="ECO:0000256" key="1">
    <source>
        <dbReference type="ARBA" id="ARBA00004141"/>
    </source>
</evidence>
<evidence type="ECO:0000256" key="7">
    <source>
        <dbReference type="ARBA" id="ARBA00022729"/>
    </source>
</evidence>
<dbReference type="Pfam" id="PF13855">
    <property type="entry name" value="LRR_8"/>
    <property type="match status" value="1"/>
</dbReference>
<dbReference type="PROSITE" id="PS00018">
    <property type="entry name" value="EF_HAND_1"/>
    <property type="match status" value="1"/>
</dbReference>
<dbReference type="AlphaFoldDB" id="A0AAW2CSW2"/>
<feature type="transmembrane region" description="Helical" evidence="15">
    <location>
        <begin position="1147"/>
        <end position="1167"/>
    </location>
</feature>
<feature type="domain" description="Potassium channel" evidence="16">
    <location>
        <begin position="799"/>
        <end position="871"/>
    </location>
</feature>
<organism evidence="17 18">
    <name type="scientific">Lithocarpus litseifolius</name>
    <dbReference type="NCBI Taxonomy" id="425828"/>
    <lineage>
        <taxon>Eukaryota</taxon>
        <taxon>Viridiplantae</taxon>
        <taxon>Streptophyta</taxon>
        <taxon>Embryophyta</taxon>
        <taxon>Tracheophyta</taxon>
        <taxon>Spermatophyta</taxon>
        <taxon>Magnoliopsida</taxon>
        <taxon>eudicotyledons</taxon>
        <taxon>Gunneridae</taxon>
        <taxon>Pentapetalae</taxon>
        <taxon>rosids</taxon>
        <taxon>fabids</taxon>
        <taxon>Fagales</taxon>
        <taxon>Fagaceae</taxon>
        <taxon>Lithocarpus</taxon>
    </lineage>
</organism>
<accession>A0AAW2CSW2</accession>
<feature type="compositionally biased region" description="Polar residues" evidence="14">
    <location>
        <begin position="623"/>
        <end position="636"/>
    </location>
</feature>
<evidence type="ECO:0000256" key="4">
    <source>
        <dbReference type="ARBA" id="ARBA00022448"/>
    </source>
</evidence>
<keyword evidence="8" id="KW-0677">Repeat</keyword>
<evidence type="ECO:0000313" key="17">
    <source>
        <dbReference type="EMBL" id="KAL0000572.1"/>
    </source>
</evidence>
<keyword evidence="13" id="KW-0407">Ion channel</keyword>
<feature type="compositionally biased region" description="Polar residues" evidence="14">
    <location>
        <begin position="925"/>
        <end position="937"/>
    </location>
</feature>
<dbReference type="PANTHER" id="PTHR11003:SF291">
    <property type="entry name" value="IP11374P"/>
    <property type="match status" value="1"/>
</dbReference>
<evidence type="ECO:0000256" key="2">
    <source>
        <dbReference type="ARBA" id="ARBA00004167"/>
    </source>
</evidence>
<keyword evidence="12" id="KW-0325">Glycoprotein</keyword>
<feature type="region of interest" description="Disordered" evidence="14">
    <location>
        <begin position="918"/>
        <end position="968"/>
    </location>
</feature>
<dbReference type="SUPFAM" id="SSF52058">
    <property type="entry name" value="L domain-like"/>
    <property type="match status" value="1"/>
</dbReference>
<gene>
    <name evidence="17" type="ORF">SO802_014353</name>
</gene>
<protein>
    <recommendedName>
        <fullName evidence="16">Potassium channel domain-containing protein</fullName>
    </recommendedName>
</protein>
<comment type="similarity">
    <text evidence="3">Belongs to the two pore domain potassium channel (TC 1.A.1.7) family.</text>
</comment>
<reference evidence="17 18" key="1">
    <citation type="submission" date="2024-01" db="EMBL/GenBank/DDBJ databases">
        <title>A telomere-to-telomere, gap-free genome of sweet tea (Lithocarpus litseifolius).</title>
        <authorList>
            <person name="Zhou J."/>
        </authorList>
    </citation>
    <scope>NUCLEOTIDE SEQUENCE [LARGE SCALE GENOMIC DNA]</scope>
    <source>
        <strain evidence="17">Zhou-2022a</strain>
        <tissue evidence="17">Leaf</tissue>
    </source>
</reference>
<feature type="transmembrane region" description="Helical" evidence="15">
    <location>
        <begin position="729"/>
        <end position="749"/>
    </location>
</feature>
<keyword evidence="5" id="KW-0433">Leucine-rich repeat</keyword>
<dbReference type="SUPFAM" id="SSF81324">
    <property type="entry name" value="Voltage-gated potassium channels"/>
    <property type="match status" value="6"/>
</dbReference>
<dbReference type="PANTHER" id="PTHR11003">
    <property type="entry name" value="POTASSIUM CHANNEL, SUBFAMILY K"/>
    <property type="match status" value="1"/>
</dbReference>
<dbReference type="GO" id="GO:0030322">
    <property type="term" value="P:stabilization of membrane potential"/>
    <property type="evidence" value="ECO:0007669"/>
    <property type="project" value="TreeGrafter"/>
</dbReference>
<feature type="transmembrane region" description="Helical" evidence="15">
    <location>
        <begin position="1091"/>
        <end position="1113"/>
    </location>
</feature>
<feature type="transmembrane region" description="Helical" evidence="15">
    <location>
        <begin position="370"/>
        <end position="391"/>
    </location>
</feature>
<keyword evidence="7" id="KW-0732">Signal</keyword>
<feature type="transmembrane region" description="Helical" evidence="15">
    <location>
        <begin position="545"/>
        <end position="565"/>
    </location>
</feature>
<evidence type="ECO:0000256" key="6">
    <source>
        <dbReference type="ARBA" id="ARBA00022692"/>
    </source>
</evidence>
<keyword evidence="9 15" id="KW-1133">Transmembrane helix</keyword>
<dbReference type="Gene3D" id="1.10.287.70">
    <property type="match status" value="6"/>
</dbReference>
<dbReference type="GO" id="GO:0005886">
    <property type="term" value="C:plasma membrane"/>
    <property type="evidence" value="ECO:0007669"/>
    <property type="project" value="TreeGrafter"/>
</dbReference>
<feature type="region of interest" description="Disordered" evidence="14">
    <location>
        <begin position="618"/>
        <end position="661"/>
    </location>
</feature>
<dbReference type="InterPro" id="IPR018247">
    <property type="entry name" value="EF_Hand_1_Ca_BS"/>
</dbReference>
<keyword evidence="18" id="KW-1185">Reference proteome</keyword>
<evidence type="ECO:0000256" key="8">
    <source>
        <dbReference type="ARBA" id="ARBA00022737"/>
    </source>
</evidence>
<evidence type="ECO:0000256" key="9">
    <source>
        <dbReference type="ARBA" id="ARBA00022989"/>
    </source>
</evidence>
<feature type="transmembrane region" description="Helical" evidence="15">
    <location>
        <begin position="671"/>
        <end position="692"/>
    </location>
</feature>
<dbReference type="InterPro" id="IPR003280">
    <property type="entry name" value="2pore_dom_K_chnl"/>
</dbReference>
<dbReference type="FunFam" id="3.80.10.10:FF:000453">
    <property type="entry name" value="Leucine-rich receptor-like protein kinase family protein"/>
    <property type="match status" value="1"/>
</dbReference>
<feature type="transmembrane region" description="Helical" evidence="15">
    <location>
        <begin position="491"/>
        <end position="511"/>
    </location>
</feature>
<dbReference type="InterPro" id="IPR001611">
    <property type="entry name" value="Leu-rich_rpt"/>
</dbReference>
<keyword evidence="4" id="KW-0813">Transport</keyword>
<feature type="compositionally biased region" description="Polar residues" evidence="14">
    <location>
        <begin position="946"/>
        <end position="967"/>
    </location>
</feature>
<keyword evidence="6 15" id="KW-0812">Transmembrane</keyword>
<feature type="domain" description="Potassium channel" evidence="16">
    <location>
        <begin position="980"/>
        <end position="1060"/>
    </location>
</feature>
<keyword evidence="11 15" id="KW-0472">Membrane</keyword>
<feature type="transmembrane region" description="Helical" evidence="15">
    <location>
        <begin position="1007"/>
        <end position="1026"/>
    </location>
</feature>
<evidence type="ECO:0000256" key="3">
    <source>
        <dbReference type="ARBA" id="ARBA00010159"/>
    </source>
</evidence>
<evidence type="ECO:0000256" key="12">
    <source>
        <dbReference type="ARBA" id="ARBA00023180"/>
    </source>
</evidence>
<dbReference type="GO" id="GO:0009791">
    <property type="term" value="P:post-embryonic development"/>
    <property type="evidence" value="ECO:0007669"/>
    <property type="project" value="UniProtKB-ARBA"/>
</dbReference>
<evidence type="ECO:0000256" key="13">
    <source>
        <dbReference type="ARBA" id="ARBA00023303"/>
    </source>
</evidence>
<dbReference type="GO" id="GO:0006952">
    <property type="term" value="P:defense response"/>
    <property type="evidence" value="ECO:0007669"/>
    <property type="project" value="UniProtKB-ARBA"/>
</dbReference>
<feature type="transmembrane region" description="Helical" evidence="15">
    <location>
        <begin position="403"/>
        <end position="422"/>
    </location>
</feature>
<feature type="region of interest" description="Disordered" evidence="14">
    <location>
        <begin position="269"/>
        <end position="288"/>
    </location>
</feature>
<dbReference type="GO" id="GO:0022841">
    <property type="term" value="F:potassium ion leak channel activity"/>
    <property type="evidence" value="ECO:0007669"/>
    <property type="project" value="TreeGrafter"/>
</dbReference>
<comment type="subcellular location">
    <subcellularLocation>
        <location evidence="1">Membrane</location>
        <topology evidence="1">Multi-pass membrane protein</topology>
    </subcellularLocation>
    <subcellularLocation>
        <location evidence="2">Membrane</location>
        <topology evidence="2">Single-pass membrane protein</topology>
    </subcellularLocation>
</comment>